<feature type="compositionally biased region" description="Polar residues" evidence="1">
    <location>
        <begin position="1737"/>
        <end position="1748"/>
    </location>
</feature>
<feature type="compositionally biased region" description="Polar residues" evidence="1">
    <location>
        <begin position="214"/>
        <end position="229"/>
    </location>
</feature>
<dbReference type="SUPFAM" id="SSF53098">
    <property type="entry name" value="Ribonuclease H-like"/>
    <property type="match status" value="1"/>
</dbReference>
<dbReference type="WBParaSite" id="GPLIN_000414700">
    <property type="protein sequence ID" value="GPLIN_000414700"/>
    <property type="gene ID" value="GPLIN_000414700"/>
</dbReference>
<feature type="compositionally biased region" description="Polar residues" evidence="1">
    <location>
        <begin position="1758"/>
        <end position="1768"/>
    </location>
</feature>
<evidence type="ECO:0000259" key="2">
    <source>
        <dbReference type="PROSITE" id="PS50994"/>
    </source>
</evidence>
<feature type="compositionally biased region" description="Low complexity" evidence="1">
    <location>
        <begin position="2403"/>
        <end position="2427"/>
    </location>
</feature>
<feature type="domain" description="Integrase catalytic" evidence="2">
    <location>
        <begin position="1269"/>
        <end position="1456"/>
    </location>
</feature>
<dbReference type="GO" id="GO:0003676">
    <property type="term" value="F:nucleic acid binding"/>
    <property type="evidence" value="ECO:0007669"/>
    <property type="project" value="InterPro"/>
</dbReference>
<dbReference type="InterPro" id="IPR043502">
    <property type="entry name" value="DNA/RNA_pol_sf"/>
</dbReference>
<feature type="region of interest" description="Disordered" evidence="1">
    <location>
        <begin position="2400"/>
        <end position="2427"/>
    </location>
</feature>
<dbReference type="GO" id="GO:0015074">
    <property type="term" value="P:DNA integration"/>
    <property type="evidence" value="ECO:0007669"/>
    <property type="project" value="InterPro"/>
</dbReference>
<reference evidence="3" key="1">
    <citation type="submission" date="2014-05" db="EMBL/GenBank/DDBJ databases">
        <title>The genome and life-stage specific transcriptomes of Globodera pallida elucidate key aspects of plant parasitism by a cyst nematode.</title>
        <authorList>
            <person name="Cotton J.A."/>
            <person name="Lilley C.J."/>
            <person name="Jones L.M."/>
            <person name="Kikuchi T."/>
            <person name="Reid A.J."/>
            <person name="Thorpe P."/>
            <person name="Tsai I.J."/>
            <person name="Beasley H."/>
            <person name="Blok V."/>
            <person name="Cock P.J.A."/>
            <person name="Van den Akker S.E."/>
            <person name="Holroyd N."/>
            <person name="Hunt M."/>
            <person name="Mantelin S."/>
            <person name="Naghra H."/>
            <person name="Pain A."/>
            <person name="Palomares-Rius J.E."/>
            <person name="Zarowiecki M."/>
            <person name="Berriman M."/>
            <person name="Jones J.T."/>
            <person name="Urwin P.E."/>
        </authorList>
    </citation>
    <scope>NUCLEOTIDE SEQUENCE [LARGE SCALE GENOMIC DNA]</scope>
    <source>
        <strain evidence="3">Lindley</strain>
    </source>
</reference>
<keyword evidence="3" id="KW-1185">Reference proteome</keyword>
<proteinExistence type="predicted"/>
<dbReference type="InterPro" id="IPR008042">
    <property type="entry name" value="Retrotrans_Pao"/>
</dbReference>
<feature type="compositionally biased region" description="Polar residues" evidence="1">
    <location>
        <begin position="1697"/>
        <end position="1713"/>
    </location>
</feature>
<evidence type="ECO:0000313" key="4">
    <source>
        <dbReference type="WBParaSite" id="GPLIN_000414700"/>
    </source>
</evidence>
<dbReference type="Gene3D" id="3.30.420.10">
    <property type="entry name" value="Ribonuclease H-like superfamily/Ribonuclease H"/>
    <property type="match status" value="1"/>
</dbReference>
<dbReference type="PANTHER" id="PTHR47331:SF1">
    <property type="entry name" value="GAG-LIKE PROTEIN"/>
    <property type="match status" value="1"/>
</dbReference>
<organism evidence="3 4">
    <name type="scientific">Globodera pallida</name>
    <name type="common">Potato cyst nematode worm</name>
    <name type="synonym">Heterodera pallida</name>
    <dbReference type="NCBI Taxonomy" id="36090"/>
    <lineage>
        <taxon>Eukaryota</taxon>
        <taxon>Metazoa</taxon>
        <taxon>Ecdysozoa</taxon>
        <taxon>Nematoda</taxon>
        <taxon>Chromadorea</taxon>
        <taxon>Rhabditida</taxon>
        <taxon>Tylenchina</taxon>
        <taxon>Tylenchomorpha</taxon>
        <taxon>Tylenchoidea</taxon>
        <taxon>Heteroderidae</taxon>
        <taxon>Heteroderinae</taxon>
        <taxon>Globodera</taxon>
    </lineage>
</organism>
<feature type="compositionally biased region" description="Basic and acidic residues" evidence="1">
    <location>
        <begin position="23"/>
        <end position="37"/>
    </location>
</feature>
<dbReference type="InterPro" id="IPR001584">
    <property type="entry name" value="Integrase_cat-core"/>
</dbReference>
<accession>A0A183BU61</accession>
<dbReference type="InterPro" id="IPR040676">
    <property type="entry name" value="DUF5641"/>
</dbReference>
<dbReference type="Pfam" id="PF05380">
    <property type="entry name" value="Peptidase_A17"/>
    <property type="match status" value="1"/>
</dbReference>
<dbReference type="PROSITE" id="PS50994">
    <property type="entry name" value="INTEGRASE"/>
    <property type="match status" value="1"/>
</dbReference>
<feature type="region of interest" description="Disordered" evidence="1">
    <location>
        <begin position="2294"/>
        <end position="2314"/>
    </location>
</feature>
<dbReference type="InterPro" id="IPR036397">
    <property type="entry name" value="RNaseH_sf"/>
</dbReference>
<sequence length="3157" mass="360130">MGEYGHNSQQQNRQPKPFISGPRFRERTQIPQQRDRTFISAAVDETHKRLGNKPPQRKSQPIGHRAVQQPHQQQKWQQAATQRKFQPAGQRADQQPHSQSQQQWQSARQTQPAFQHGQRGNNQQPPSPCIFCAGNHWNEECRKYSTIQQRTDAIREKGLCFKCLRSTHRAIDCPKPKKCFKCGQPHPTALCRNDNKGSTQLAAATIGPIRDENGSTSTDGIGTESEPQQSAVVRDNDTKALLMTATATVFNPAQPHLSMTAAIFLDPGSHRSFISNRASQQLGLPVVHREECHLTSFGERQSKKYVSDLVKIGILGTGGEKLIYNLNALNFMVAAMPIIKLSELDTSQLQQRKLALSPENTQPDIMLGINIWHELNVYPIERLPSGFTLCQSKIGKILSGSGRIALGKPSVNVTFVLSVLGPTTEEPISANQTDSIDSDQTFTTEDDLNRDNELNAFFGLHLIGMDDSNTKIDQDNVMVDFKRNLAFVENRYQIALPWNHRITDLPTNFHQAKARLISLIKKLRSLSLIKEYQNILTDQLQKCVIELINTPDQNTGPVHYLPHRAVIRTDKATTKIRIVMDASAKPKNNPTAPSLNDCLHTGPLLLKDLTGILLRFRRMEGVLLADIEKAFLQLGVREQDRDATRFLWLANPATDNLDPLRREDVLVYRFCRVSFGLTVSPFLLNATIREHLAIHESDLARRIDENLYVDNILIEVKKEDELPALVREAKAIFATAGMVIREFFGSDLEELKKLPPEDLANELEETKVLGISWKPKHNRLIFKMPIFEGKITKRTVLSHIAKVFDPLGLMSPALLPAKVFLQGVQNLNPKWDDLLPELFNEEWLRIMALWATRGEPCVIEFPRFIPSTEHDEFHCFCDASRYGMGIAIYQKAKTANGKEECNLIYGKSLVKPIKLSDNDATIPKLELQALTLGVKAVKFLQTQLQFTDDQVILWTDSQCSVERLKEDRKQDRFVTNRLKKIRAANFQVRHVRTDVNPADLASRGTEPLLLSSSLLWRFGPLWLPKSDRWPESNAIYQPGEEIKEVEELPVVQMSFAVQAAIEALTYQPSIKVERFSNWNRLRAATAYALRFLMTLIISTNFKATQYLFYRLALTDSGKDPRKTPTTGPLTPNELERAEEWLFHETQKAYPPTEALIRDLRLFKGHEVWRCGGRISQAAQLHNDVKFPIYLPPESWLTKLIVKHYDKTFNHCGPKILLSKIREKFWIPRGRKTVRHIIDSPRYGCLECRRDRLKPYAYPQAPDLPEERVSEARPFFQTGVDYFGPLHVRQGQETVKIYVALFTCLVIRAIHLEVAEDYSAEAFLRTFRRFTARRGIPALIMSDQGTNFVAGSKIIQKAWTDTLLPAHSQQQLAQQGVNWTFNTAHAPWKGGTWERLIGITKNALRRSIGRNILTRDEFGTLICEIEAIVNHRPITFESDDDPSYTALRPIHFLIPYGQVDTNFPLLEGDINDPDYIPTPTNRDQLTRMLSNANPRLNKFWHAWRTDYLLSLRERDRHETAKGHQTPTEGDIVIVEDDQLSRSLWALGKIEKVQFGKDGKARTVLLNLNGKQKFRTVNQIYNLELTKDFTVDQVNALIAPTMAQDNLDDIVLDHSSDEEGLAIIEPTLPPAVSSVKPRQPIVQVTDQLLDFDPNFNIKKRRTALLRPIGQQQSPLQGKHKKRKQLGDSGLRKLFQAISEQQGGSSATTKAINQSRALEKAPRHQQVQQQQAMVKRIQQESRPQPSEQLQQKIAALGRSDPATQQTEVNDVQQERAAHDELRTKKRKENEEGWEELRNQFDTDRMGLPVPPTCTEQPPKPRDDRDIISRKKRMEIAPRRRPVEDWPTQGELLRDYCIRIYGAQNWEDTWRRERRILKDLHELEEEGKWLLHNIKDGKQLQASQLYGGKKPFGTFKFAGENHYTDITPDQLAFRQQVPEGEAEIIVVEPQHDNAVEEQDDELQFITHAGRTPPPLPYRPTSPKIEEYRMPDIKPDTFINFNLFSPCDDTHTTCAKSATYGFIATGRESLAEFAQCTAHTLFETMLFSWVCRSSNLSPYELWAVHERYLMNNDPIQLTARKFFEQQVHQKGRSIGHDQYIANAFDVWRQSCDQFGLLFQKSALQQAKFSKLLPTGHRPTEYTEWIERLNVRANEVFTKMRTQAQFPNYVNYNCTTVFIGDNIAEFFKPSFNDAKWFTHFLGDVCRFVPGPKVKHIIFGYQASTDDMTSQIAPQLHRFKNTDVETTLILGKTENKQWITNKKICYDLTKLLRAGFFVFNGAVGESTKIADRIKQQIEQPMELEQEPTTSSGGSGQGPSRAHRTVNSLLFLSILCLLTGQSVNGTPSQPKQLRERGMWPSGELLNLFRNRERRTPAPELSPAGRTYAEKVRAFYATSIPPITFPDLTTQPSWTTSHPATTSPSTNTLPTSTVPTTQPIQATTQTLTTRQRWVQTTQTIPTTTWTPPWTTTKRSTIQQTTQKPRTTTRSTTTITMPYYALPLKGQPASATKKPTPSDRRIINANGDNVFWCTDRGSSLWEIRGADKSPFCRPPPSLEVQWQPLRIDLYVRIHEPEEIPSAWHCAIKRTTETYYTNLFGDHFVDMEKEFPTVDERSCALMARQQVCSVAKTEMLHQGDQVWATSDEVEVALPGAFAGLFKGRQSSTATNCFAQRASLFVKRHNLELLSPVHQLKNCFYSSGFCQLPDNTSLIWTPDCPNNNCKQCDYALAETIDGDFAPSMAETAATWISKDRQKALTFTPNAPELIACDGTHIVLSEQNFGITKAQYDKLIAPPTVRQKRYVQPEQLAAQLSASQLATNMALAQLYLRECQRTIRAANPTLQARKLLQRKNLQARWIGESTMEVFQCVDIQLTDISYRPTKACMRYIPITVHLPDSTMDAFLDPELRVISFHAITVSCTHFRFHYLQLHDNPSTWLQIDTQTGVAQRLEANEVHDLYETVITQSSSDMALHPLIFHQWQLDNETDSTRFPHINEFEELETFKTKLEQQSSDRAEALGALTGGLEGWTMRWFKGMLNAIVDWWIKMACAYSTFLMLRDLVLPCLLANFINPIRISVLSLMGVRRQRQQPIGNETTRLPQLHMEDDILLREPRRVPKPITFREDTATPPVHLDVITRTAHFRQRTQSNSEVTGDTPFGRTRRLAVDY</sequence>
<feature type="compositionally biased region" description="Low complexity" evidence="1">
    <location>
        <begin position="1722"/>
        <end position="1733"/>
    </location>
</feature>
<dbReference type="Pfam" id="PF00078">
    <property type="entry name" value="RVT_1"/>
    <property type="match status" value="1"/>
</dbReference>
<feature type="region of interest" description="Disordered" evidence="1">
    <location>
        <begin position="1697"/>
        <end position="1821"/>
    </location>
</feature>
<feature type="compositionally biased region" description="Polar residues" evidence="1">
    <location>
        <begin position="1"/>
        <end position="14"/>
    </location>
</feature>
<dbReference type="PANTHER" id="PTHR47331">
    <property type="entry name" value="PHD-TYPE DOMAIN-CONTAINING PROTEIN"/>
    <property type="match status" value="1"/>
</dbReference>
<feature type="compositionally biased region" description="Low complexity" evidence="1">
    <location>
        <begin position="90"/>
        <end position="113"/>
    </location>
</feature>
<dbReference type="SUPFAM" id="SSF56672">
    <property type="entry name" value="DNA/RNA polymerases"/>
    <property type="match status" value="1"/>
</dbReference>
<feature type="region of interest" description="Disordered" evidence="1">
    <location>
        <begin position="209"/>
        <end position="229"/>
    </location>
</feature>
<dbReference type="Pfam" id="PF18701">
    <property type="entry name" value="DUF5641"/>
    <property type="match status" value="1"/>
</dbReference>
<name>A0A183BU61_GLOPA</name>
<dbReference type="Proteomes" id="UP000050741">
    <property type="component" value="Unassembled WGS sequence"/>
</dbReference>
<evidence type="ECO:0000313" key="3">
    <source>
        <dbReference type="Proteomes" id="UP000050741"/>
    </source>
</evidence>
<dbReference type="InterPro" id="IPR012337">
    <property type="entry name" value="RNaseH-like_sf"/>
</dbReference>
<reference evidence="4" key="2">
    <citation type="submission" date="2016-06" db="UniProtKB">
        <authorList>
            <consortium name="WormBaseParasite"/>
        </authorList>
    </citation>
    <scope>IDENTIFICATION</scope>
</reference>
<feature type="region of interest" description="Disordered" evidence="1">
    <location>
        <begin position="2452"/>
        <end position="2480"/>
    </location>
</feature>
<feature type="compositionally biased region" description="Basic and acidic residues" evidence="1">
    <location>
        <begin position="1769"/>
        <end position="1801"/>
    </location>
</feature>
<protein>
    <submittedName>
        <fullName evidence="4">Integrase catalytic domain-containing protein</fullName>
    </submittedName>
</protein>
<dbReference type="InterPro" id="IPR000477">
    <property type="entry name" value="RT_dom"/>
</dbReference>
<evidence type="ECO:0000256" key="1">
    <source>
        <dbReference type="SAM" id="MobiDB-lite"/>
    </source>
</evidence>
<feature type="compositionally biased region" description="Low complexity" evidence="1">
    <location>
        <begin position="66"/>
        <end position="82"/>
    </location>
</feature>
<feature type="region of interest" description="Disordered" evidence="1">
    <location>
        <begin position="1"/>
        <end position="127"/>
    </location>
</feature>
<dbReference type="GO" id="GO:0042575">
    <property type="term" value="C:DNA polymerase complex"/>
    <property type="evidence" value="ECO:0007669"/>
    <property type="project" value="UniProtKB-ARBA"/>
</dbReference>